<dbReference type="AlphaFoldDB" id="A0A7S2RVB1"/>
<dbReference type="EMBL" id="HBHK01011759">
    <property type="protein sequence ID" value="CAD9681689.1"/>
    <property type="molecule type" value="Transcribed_RNA"/>
</dbReference>
<proteinExistence type="predicted"/>
<sequence>MAKEKRKRSRFVASDWLQAQILELAGVQVSRELKNVPKPELPTNNEDENDDSLETSEDSASLGKEAKRLKHLADKTDGPIKFLLYLRSCLRYLEYSGSINLDQRIDTLGSTAALLEYAARKSHGFAKQALDTQNEKKMSEYGHLAYLGYKLAAVTRMNRFYLKSEKLRRFWDAVTAFDTKKQKAERLKRGNIDINAASSSQFYISPQETQTDARNREYIVKEAQDSIMAMASWRHSEEILTSIRKEFPSTMHSRIEPLLSFELMSSQYDLTTLAKNVRKSLLQIY</sequence>
<evidence type="ECO:0000256" key="1">
    <source>
        <dbReference type="SAM" id="MobiDB-lite"/>
    </source>
</evidence>
<accession>A0A7S2RVB1</accession>
<feature type="region of interest" description="Disordered" evidence="1">
    <location>
        <begin position="33"/>
        <end position="60"/>
    </location>
</feature>
<name>A0A7S2RVB1_9STRA</name>
<organism evidence="2">
    <name type="scientific">Mucochytrium quahogii</name>
    <dbReference type="NCBI Taxonomy" id="96639"/>
    <lineage>
        <taxon>Eukaryota</taxon>
        <taxon>Sar</taxon>
        <taxon>Stramenopiles</taxon>
        <taxon>Bigyra</taxon>
        <taxon>Labyrinthulomycetes</taxon>
        <taxon>Thraustochytrida</taxon>
        <taxon>Thraustochytriidae</taxon>
        <taxon>Mucochytrium</taxon>
    </lineage>
</organism>
<feature type="compositionally biased region" description="Acidic residues" evidence="1">
    <location>
        <begin position="45"/>
        <end position="57"/>
    </location>
</feature>
<gene>
    <name evidence="2" type="ORF">QSP1433_LOCUS7390</name>
</gene>
<protein>
    <submittedName>
        <fullName evidence="2">Uncharacterized protein</fullName>
    </submittedName>
</protein>
<reference evidence="2" key="1">
    <citation type="submission" date="2021-01" db="EMBL/GenBank/DDBJ databases">
        <authorList>
            <person name="Corre E."/>
            <person name="Pelletier E."/>
            <person name="Niang G."/>
            <person name="Scheremetjew M."/>
            <person name="Finn R."/>
            <person name="Kale V."/>
            <person name="Holt S."/>
            <person name="Cochrane G."/>
            <person name="Meng A."/>
            <person name="Brown T."/>
            <person name="Cohen L."/>
        </authorList>
    </citation>
    <scope>NUCLEOTIDE SEQUENCE</scope>
    <source>
        <strain evidence="2">NY070348D</strain>
    </source>
</reference>
<evidence type="ECO:0000313" key="2">
    <source>
        <dbReference type="EMBL" id="CAD9681689.1"/>
    </source>
</evidence>